<feature type="region of interest" description="Disordered" evidence="2">
    <location>
        <begin position="160"/>
        <end position="308"/>
    </location>
</feature>
<dbReference type="InterPro" id="IPR008160">
    <property type="entry name" value="Collagen"/>
</dbReference>
<feature type="compositionally biased region" description="Low complexity" evidence="2">
    <location>
        <begin position="167"/>
        <end position="191"/>
    </location>
</feature>
<reference evidence="6" key="1">
    <citation type="submission" date="2022-11" db="UniProtKB">
        <authorList>
            <consortium name="WormBaseParasite"/>
        </authorList>
    </citation>
    <scope>IDENTIFICATION</scope>
</reference>
<dbReference type="GO" id="GO:0042302">
    <property type="term" value="F:structural constituent of cuticle"/>
    <property type="evidence" value="ECO:0007669"/>
    <property type="project" value="InterPro"/>
</dbReference>
<keyword evidence="3" id="KW-1133">Transmembrane helix</keyword>
<feature type="compositionally biased region" description="Gly residues" evidence="2">
    <location>
        <begin position="207"/>
        <end position="216"/>
    </location>
</feature>
<evidence type="ECO:0000256" key="3">
    <source>
        <dbReference type="SAM" id="Phobius"/>
    </source>
</evidence>
<evidence type="ECO:0000259" key="4">
    <source>
        <dbReference type="SMART" id="SM01088"/>
    </source>
</evidence>
<dbReference type="PANTHER" id="PTHR24637">
    <property type="entry name" value="COLLAGEN"/>
    <property type="match status" value="1"/>
</dbReference>
<keyword evidence="3" id="KW-0472">Membrane</keyword>
<name>A0A914NBG6_MELIC</name>
<dbReference type="Pfam" id="PF01484">
    <property type="entry name" value="Col_cuticle_N"/>
    <property type="match status" value="1"/>
</dbReference>
<keyword evidence="1" id="KW-0677">Repeat</keyword>
<evidence type="ECO:0000313" key="6">
    <source>
        <dbReference type="WBParaSite" id="Minc3s05176g37743"/>
    </source>
</evidence>
<evidence type="ECO:0000256" key="2">
    <source>
        <dbReference type="SAM" id="MobiDB-lite"/>
    </source>
</evidence>
<feature type="transmembrane region" description="Helical" evidence="3">
    <location>
        <begin position="6"/>
        <end position="31"/>
    </location>
</feature>
<dbReference type="PANTHER" id="PTHR24637:SF421">
    <property type="entry name" value="CUTICLE COLLAGEN DPY-2"/>
    <property type="match status" value="1"/>
</dbReference>
<dbReference type="InterPro" id="IPR002486">
    <property type="entry name" value="Col_cuticle_N"/>
</dbReference>
<protein>
    <submittedName>
        <fullName evidence="6">Nematode cuticle collagen N-terminal domain-containing protein</fullName>
    </submittedName>
</protein>
<dbReference type="WBParaSite" id="Minc3s05176g37743">
    <property type="protein sequence ID" value="Minc3s05176g37743"/>
    <property type="gene ID" value="Minc3s05176g37743"/>
</dbReference>
<keyword evidence="3" id="KW-0812">Transmembrane</keyword>
<feature type="compositionally biased region" description="Low complexity" evidence="2">
    <location>
        <begin position="238"/>
        <end position="259"/>
    </location>
</feature>
<proteinExistence type="predicted"/>
<feature type="compositionally biased region" description="Low complexity" evidence="2">
    <location>
        <begin position="217"/>
        <end position="230"/>
    </location>
</feature>
<accession>A0A914NBG6</accession>
<dbReference type="AlphaFoldDB" id="A0A914NBG6"/>
<feature type="domain" description="Nematode cuticle collagen N-terminal" evidence="4">
    <location>
        <begin position="5"/>
        <end position="58"/>
    </location>
</feature>
<organism evidence="5 6">
    <name type="scientific">Meloidogyne incognita</name>
    <name type="common">Southern root-knot nematode worm</name>
    <name type="synonym">Oxyuris incognita</name>
    <dbReference type="NCBI Taxonomy" id="6306"/>
    <lineage>
        <taxon>Eukaryota</taxon>
        <taxon>Metazoa</taxon>
        <taxon>Ecdysozoa</taxon>
        <taxon>Nematoda</taxon>
        <taxon>Chromadorea</taxon>
        <taxon>Rhabditida</taxon>
        <taxon>Tylenchina</taxon>
        <taxon>Tylenchomorpha</taxon>
        <taxon>Tylenchoidea</taxon>
        <taxon>Meloidogynidae</taxon>
        <taxon>Meloidogyninae</taxon>
        <taxon>Meloidogyne</taxon>
        <taxon>Meloidogyne incognita group</taxon>
    </lineage>
</organism>
<keyword evidence="5" id="KW-1185">Reference proteome</keyword>
<sequence length="308" mass="31911">MQETKVVLGIACLSSFLAVFATLIVIPQLYLQINEINVRVRDGVQAFRVNTNSAWNELMDLQIATTPSKAKSQSFQSLFRVKRQLPDYCICQPLQITCKNLGKFKINFILKVCPARQDPLELPVRMEGRAKVDAQGREANQAYQATFPCPAPRYECQRCPAGPPGLPGKQGPPGHAGRPGPHGPPGKSSGVGPPGAVGPRGPPGSPGKPGGIGSRGPPGRSGVIRSTVPGPKGPPGAPGLSGKPGSPGQPGKHGPQGMPGALGPPGAIGKPGFPGKQGPSGAPGQHGADAQYCPCPPRSTIVKTKKRL</sequence>
<dbReference type="Proteomes" id="UP000887563">
    <property type="component" value="Unplaced"/>
</dbReference>
<dbReference type="SMART" id="SM01088">
    <property type="entry name" value="Col_cuticle_N"/>
    <property type="match status" value="1"/>
</dbReference>
<dbReference type="Pfam" id="PF01391">
    <property type="entry name" value="Collagen"/>
    <property type="match status" value="1"/>
</dbReference>
<evidence type="ECO:0000256" key="1">
    <source>
        <dbReference type="ARBA" id="ARBA00022737"/>
    </source>
</evidence>
<evidence type="ECO:0000313" key="5">
    <source>
        <dbReference type="Proteomes" id="UP000887563"/>
    </source>
</evidence>